<feature type="compositionally biased region" description="Polar residues" evidence="1">
    <location>
        <begin position="1"/>
        <end position="10"/>
    </location>
</feature>
<dbReference type="Proteomes" id="UP000237105">
    <property type="component" value="Unassembled WGS sequence"/>
</dbReference>
<feature type="compositionally biased region" description="Basic and acidic residues" evidence="1">
    <location>
        <begin position="12"/>
        <end position="23"/>
    </location>
</feature>
<sequence length="127" mass="14632">MPRTKSQTSEGMDDKTSTTENKINKDVIIGRLTELVEILARQLEREERRGDQALPHAIVRQENYEPACERPKKNKPPPFKGETDPLLAEEWDRSIEGIFDYIKILDEEKVSCATLCSRWMLDTDGIL</sequence>
<protein>
    <submittedName>
        <fullName evidence="2">Uncharacterized protein</fullName>
    </submittedName>
</protein>
<name>A0A2P5D9Z1_PARAD</name>
<gene>
    <name evidence="2" type="ORF">PanWU01x14_082890</name>
</gene>
<feature type="region of interest" description="Disordered" evidence="1">
    <location>
        <begin position="1"/>
        <end position="23"/>
    </location>
</feature>
<keyword evidence="3" id="KW-1185">Reference proteome</keyword>
<accession>A0A2P5D9Z1</accession>
<evidence type="ECO:0000313" key="2">
    <source>
        <dbReference type="EMBL" id="PON70114.1"/>
    </source>
</evidence>
<feature type="region of interest" description="Disordered" evidence="1">
    <location>
        <begin position="46"/>
        <end position="85"/>
    </location>
</feature>
<proteinExistence type="predicted"/>
<reference evidence="3" key="1">
    <citation type="submission" date="2016-06" db="EMBL/GenBank/DDBJ databases">
        <title>Parallel loss of symbiosis genes in relatives of nitrogen-fixing non-legume Parasponia.</title>
        <authorList>
            <person name="Van Velzen R."/>
            <person name="Holmer R."/>
            <person name="Bu F."/>
            <person name="Rutten L."/>
            <person name="Van Zeijl A."/>
            <person name="Liu W."/>
            <person name="Santuari L."/>
            <person name="Cao Q."/>
            <person name="Sharma T."/>
            <person name="Shen D."/>
            <person name="Roswanjaya Y."/>
            <person name="Wardhani T."/>
            <person name="Kalhor M.S."/>
            <person name="Jansen J."/>
            <person name="Van den Hoogen J."/>
            <person name="Gungor B."/>
            <person name="Hartog M."/>
            <person name="Hontelez J."/>
            <person name="Verver J."/>
            <person name="Yang W.-C."/>
            <person name="Schijlen E."/>
            <person name="Repin R."/>
            <person name="Schilthuizen M."/>
            <person name="Schranz E."/>
            <person name="Heidstra R."/>
            <person name="Miyata K."/>
            <person name="Fedorova E."/>
            <person name="Kohlen W."/>
            <person name="Bisseling T."/>
            <person name="Smit S."/>
            <person name="Geurts R."/>
        </authorList>
    </citation>
    <scope>NUCLEOTIDE SEQUENCE [LARGE SCALE GENOMIC DNA]</scope>
    <source>
        <strain evidence="3">cv. WU1-14</strain>
    </source>
</reference>
<dbReference type="EMBL" id="JXTB01000052">
    <property type="protein sequence ID" value="PON70114.1"/>
    <property type="molecule type" value="Genomic_DNA"/>
</dbReference>
<evidence type="ECO:0000313" key="3">
    <source>
        <dbReference type="Proteomes" id="UP000237105"/>
    </source>
</evidence>
<dbReference type="OrthoDB" id="1164937at2759"/>
<dbReference type="AlphaFoldDB" id="A0A2P5D9Z1"/>
<organism evidence="2 3">
    <name type="scientific">Parasponia andersonii</name>
    <name type="common">Sponia andersonii</name>
    <dbReference type="NCBI Taxonomy" id="3476"/>
    <lineage>
        <taxon>Eukaryota</taxon>
        <taxon>Viridiplantae</taxon>
        <taxon>Streptophyta</taxon>
        <taxon>Embryophyta</taxon>
        <taxon>Tracheophyta</taxon>
        <taxon>Spermatophyta</taxon>
        <taxon>Magnoliopsida</taxon>
        <taxon>eudicotyledons</taxon>
        <taxon>Gunneridae</taxon>
        <taxon>Pentapetalae</taxon>
        <taxon>rosids</taxon>
        <taxon>fabids</taxon>
        <taxon>Rosales</taxon>
        <taxon>Cannabaceae</taxon>
        <taxon>Parasponia</taxon>
    </lineage>
</organism>
<evidence type="ECO:0000256" key="1">
    <source>
        <dbReference type="SAM" id="MobiDB-lite"/>
    </source>
</evidence>
<comment type="caution">
    <text evidence="2">The sequence shown here is derived from an EMBL/GenBank/DDBJ whole genome shotgun (WGS) entry which is preliminary data.</text>
</comment>